<proteinExistence type="inferred from homology"/>
<dbReference type="InterPro" id="IPR029063">
    <property type="entry name" value="SAM-dependent_MTases_sf"/>
</dbReference>
<evidence type="ECO:0000256" key="6">
    <source>
        <dbReference type="ARBA" id="ARBA00022691"/>
    </source>
</evidence>
<keyword evidence="4" id="KW-0489">Methyltransferase</keyword>
<name>A0ABM0U0Z8_CAMSA</name>
<dbReference type="RefSeq" id="XP_010434256.1">
    <property type="nucleotide sequence ID" value="XM_010435954.2"/>
</dbReference>
<keyword evidence="14" id="KW-1185">Reference proteome</keyword>
<comment type="catalytic activity">
    <reaction evidence="12">
        <text>small RNA 3'-end nucleotide + S-adenosyl-L-methionine = small RNA 3'-end 2'-O-methylnucleotide + S-adenosyl-L-homocysteine + H(+)</text>
        <dbReference type="Rhea" id="RHEA:37887"/>
        <dbReference type="Rhea" id="RHEA-COMP:10415"/>
        <dbReference type="Rhea" id="RHEA-COMP:10416"/>
        <dbReference type="ChEBI" id="CHEBI:15378"/>
        <dbReference type="ChEBI" id="CHEBI:57856"/>
        <dbReference type="ChEBI" id="CHEBI:59789"/>
        <dbReference type="ChEBI" id="CHEBI:74896"/>
        <dbReference type="ChEBI" id="CHEBI:74898"/>
        <dbReference type="EC" id="2.1.1.386"/>
    </reaction>
</comment>
<organism evidence="14 15">
    <name type="scientific">Camelina sativa</name>
    <name type="common">False flax</name>
    <name type="synonym">Myagrum sativum</name>
    <dbReference type="NCBI Taxonomy" id="90675"/>
    <lineage>
        <taxon>Eukaryota</taxon>
        <taxon>Viridiplantae</taxon>
        <taxon>Streptophyta</taxon>
        <taxon>Embryophyta</taxon>
        <taxon>Tracheophyta</taxon>
        <taxon>Spermatophyta</taxon>
        <taxon>Magnoliopsida</taxon>
        <taxon>eudicotyledons</taxon>
        <taxon>Gunneridae</taxon>
        <taxon>Pentapetalae</taxon>
        <taxon>rosids</taxon>
        <taxon>malvids</taxon>
        <taxon>Brassicales</taxon>
        <taxon>Brassicaceae</taxon>
        <taxon>Camelineae</taxon>
        <taxon>Camelina</taxon>
    </lineage>
</organism>
<keyword evidence="10" id="KW-0943">RNA-mediated gene silencing</keyword>
<dbReference type="PANTHER" id="PTHR21404">
    <property type="entry name" value="HEN1"/>
    <property type="match status" value="1"/>
</dbReference>
<evidence type="ECO:0000313" key="15">
    <source>
        <dbReference type="RefSeq" id="XP_010434256.1"/>
    </source>
</evidence>
<feature type="compositionally biased region" description="Polar residues" evidence="13">
    <location>
        <begin position="92"/>
        <end position="116"/>
    </location>
</feature>
<evidence type="ECO:0000256" key="4">
    <source>
        <dbReference type="ARBA" id="ARBA00022603"/>
    </source>
</evidence>
<keyword evidence="6" id="KW-0949">S-adenosyl-L-methionine</keyword>
<evidence type="ECO:0000256" key="3">
    <source>
        <dbReference type="ARBA" id="ARBA00021330"/>
    </source>
</evidence>
<dbReference type="GeneID" id="104718245"/>
<comment type="cofactor">
    <cofactor evidence="1">
        <name>Mg(2+)</name>
        <dbReference type="ChEBI" id="CHEBI:18420"/>
    </cofactor>
</comment>
<dbReference type="EC" id="2.1.1.386" evidence="11"/>
<feature type="region of interest" description="Disordered" evidence="13">
    <location>
        <begin position="83"/>
        <end position="118"/>
    </location>
</feature>
<gene>
    <name evidence="15" type="primary">LOC104718245</name>
</gene>
<evidence type="ECO:0000256" key="2">
    <source>
        <dbReference type="ARBA" id="ARBA00009026"/>
    </source>
</evidence>
<evidence type="ECO:0000256" key="9">
    <source>
        <dbReference type="ARBA" id="ARBA00022884"/>
    </source>
</evidence>
<evidence type="ECO:0000256" key="10">
    <source>
        <dbReference type="ARBA" id="ARBA00023158"/>
    </source>
</evidence>
<evidence type="ECO:0000256" key="1">
    <source>
        <dbReference type="ARBA" id="ARBA00001946"/>
    </source>
</evidence>
<keyword evidence="9" id="KW-0694">RNA-binding</keyword>
<reference evidence="14" key="1">
    <citation type="journal article" date="2014" name="Nat. Commun.">
        <title>The emerging biofuel crop Camelina sativa retains a highly undifferentiated hexaploid genome structure.</title>
        <authorList>
            <person name="Kagale S."/>
            <person name="Koh C."/>
            <person name="Nixon J."/>
            <person name="Bollina V."/>
            <person name="Clarke W.E."/>
            <person name="Tuteja R."/>
            <person name="Spillane C."/>
            <person name="Robinson S.J."/>
            <person name="Links M.G."/>
            <person name="Clarke C."/>
            <person name="Higgins E.E."/>
            <person name="Huebert T."/>
            <person name="Sharpe A.G."/>
            <person name="Parkin I.A."/>
        </authorList>
    </citation>
    <scope>NUCLEOTIDE SEQUENCE [LARGE SCALE GENOMIC DNA]</scope>
    <source>
        <strain evidence="14">cv. DH55</strain>
    </source>
</reference>
<sequence length="131" mass="14392">MLRLKLNKGPCNLKSTTLYDGSILEFDSRLQDIDVGTCLEVIEHMEEDQACQFGKTVLTLFRPKLLIISTPNYECNKILHKRAPDNSEKKSISQPLQFRNHGQGNSLTSGQLSSPKATTTASSSAVLVGLA</sequence>
<dbReference type="Gene3D" id="3.40.50.150">
    <property type="entry name" value="Vaccinia Virus protein VP39"/>
    <property type="match status" value="1"/>
</dbReference>
<dbReference type="Proteomes" id="UP000694864">
    <property type="component" value="Chromosome 10"/>
</dbReference>
<evidence type="ECO:0000256" key="13">
    <source>
        <dbReference type="SAM" id="MobiDB-lite"/>
    </source>
</evidence>
<accession>A0ABM0U0Z8</accession>
<keyword evidence="7" id="KW-0479">Metal-binding</keyword>
<comment type="similarity">
    <text evidence="2">Belongs to the methyltransferase superfamily. HEN1 family.</text>
</comment>
<evidence type="ECO:0000256" key="5">
    <source>
        <dbReference type="ARBA" id="ARBA00022679"/>
    </source>
</evidence>
<evidence type="ECO:0000256" key="11">
    <source>
        <dbReference type="ARBA" id="ARBA00035025"/>
    </source>
</evidence>
<protein>
    <recommendedName>
        <fullName evidence="3">Small RNA 2'-O-methyltransferase</fullName>
        <ecNumber evidence="11">2.1.1.386</ecNumber>
    </recommendedName>
</protein>
<evidence type="ECO:0000256" key="8">
    <source>
        <dbReference type="ARBA" id="ARBA00022842"/>
    </source>
</evidence>
<keyword evidence="8" id="KW-0460">Magnesium</keyword>
<evidence type="ECO:0000256" key="12">
    <source>
        <dbReference type="ARBA" id="ARBA00048418"/>
    </source>
</evidence>
<evidence type="ECO:0000256" key="7">
    <source>
        <dbReference type="ARBA" id="ARBA00022723"/>
    </source>
</evidence>
<evidence type="ECO:0000313" key="14">
    <source>
        <dbReference type="Proteomes" id="UP000694864"/>
    </source>
</evidence>
<dbReference type="PANTHER" id="PTHR21404:SF3">
    <property type="entry name" value="SMALL RNA 2'-O-METHYLTRANSFERASE"/>
    <property type="match status" value="1"/>
</dbReference>
<dbReference type="InterPro" id="IPR026610">
    <property type="entry name" value="Hen1"/>
</dbReference>
<keyword evidence="5" id="KW-0808">Transferase</keyword>
<reference evidence="15" key="2">
    <citation type="submission" date="2025-08" db="UniProtKB">
        <authorList>
            <consortium name="RefSeq"/>
        </authorList>
    </citation>
    <scope>IDENTIFICATION</scope>
    <source>
        <tissue evidence="15">Leaf</tissue>
    </source>
</reference>